<organism evidence="1 2">
    <name type="scientific">Rotaria magnacalcarata</name>
    <dbReference type="NCBI Taxonomy" id="392030"/>
    <lineage>
        <taxon>Eukaryota</taxon>
        <taxon>Metazoa</taxon>
        <taxon>Spiralia</taxon>
        <taxon>Gnathifera</taxon>
        <taxon>Rotifera</taxon>
        <taxon>Eurotatoria</taxon>
        <taxon>Bdelloidea</taxon>
        <taxon>Philodinida</taxon>
        <taxon>Philodinidae</taxon>
        <taxon>Rotaria</taxon>
    </lineage>
</organism>
<gene>
    <name evidence="1" type="ORF">SMN809_LOCUS83556</name>
</gene>
<accession>A0A8S3JVX0</accession>
<proteinExistence type="predicted"/>
<evidence type="ECO:0000313" key="1">
    <source>
        <dbReference type="EMBL" id="CAF5223921.1"/>
    </source>
</evidence>
<feature type="non-terminal residue" evidence="1">
    <location>
        <position position="182"/>
    </location>
</feature>
<protein>
    <submittedName>
        <fullName evidence="1">Uncharacterized protein</fullName>
    </submittedName>
</protein>
<dbReference type="SUPFAM" id="SSF48452">
    <property type="entry name" value="TPR-like"/>
    <property type="match status" value="1"/>
</dbReference>
<reference evidence="1" key="1">
    <citation type="submission" date="2021-02" db="EMBL/GenBank/DDBJ databases">
        <authorList>
            <person name="Nowell W R."/>
        </authorList>
    </citation>
    <scope>NUCLEOTIDE SEQUENCE</scope>
</reference>
<feature type="non-terminal residue" evidence="1">
    <location>
        <position position="1"/>
    </location>
</feature>
<dbReference type="EMBL" id="CAJOBI010356037">
    <property type="protein sequence ID" value="CAF5223921.1"/>
    <property type="molecule type" value="Genomic_DNA"/>
</dbReference>
<dbReference type="AlphaFoldDB" id="A0A8S3JVX0"/>
<sequence>LAIDFIFQAEFHVQKAEALHGETADIGDIRRSYYREALTSYERALEVYTLNLSNNNLEMKKIYYAMGDIMCDMDELSNAMEKYNVAETNNYLDEDESNAQILVEEDAEEPVEIWMARASMHRHLAEYRARKKDYKEAIVEMTQSMNLYSKQLPPSFFDTDNKQTVSHDVLVVTDSLRHLAQC</sequence>
<dbReference type="Gene3D" id="1.25.40.10">
    <property type="entry name" value="Tetratricopeptide repeat domain"/>
    <property type="match status" value="1"/>
</dbReference>
<dbReference type="InterPro" id="IPR011990">
    <property type="entry name" value="TPR-like_helical_dom_sf"/>
</dbReference>
<name>A0A8S3JVX0_9BILA</name>
<dbReference type="Proteomes" id="UP000676336">
    <property type="component" value="Unassembled WGS sequence"/>
</dbReference>
<comment type="caution">
    <text evidence="1">The sequence shown here is derived from an EMBL/GenBank/DDBJ whole genome shotgun (WGS) entry which is preliminary data.</text>
</comment>
<evidence type="ECO:0000313" key="2">
    <source>
        <dbReference type="Proteomes" id="UP000676336"/>
    </source>
</evidence>